<dbReference type="PANTHER" id="PTHR21261:SF8">
    <property type="entry name" value="BEATEN PATH IA, ISOFORM B-RELATED"/>
    <property type="match status" value="1"/>
</dbReference>
<organism evidence="5 6">
    <name type="scientific">Henosepilachna vigintioctopunctata</name>
    <dbReference type="NCBI Taxonomy" id="420089"/>
    <lineage>
        <taxon>Eukaryota</taxon>
        <taxon>Metazoa</taxon>
        <taxon>Ecdysozoa</taxon>
        <taxon>Arthropoda</taxon>
        <taxon>Hexapoda</taxon>
        <taxon>Insecta</taxon>
        <taxon>Pterygota</taxon>
        <taxon>Neoptera</taxon>
        <taxon>Endopterygota</taxon>
        <taxon>Coleoptera</taxon>
        <taxon>Polyphaga</taxon>
        <taxon>Cucujiformia</taxon>
        <taxon>Coccinelloidea</taxon>
        <taxon>Coccinellidae</taxon>
        <taxon>Epilachninae</taxon>
        <taxon>Epilachnini</taxon>
        <taxon>Henosepilachna</taxon>
    </lineage>
</organism>
<dbReference type="FunFam" id="2.60.40.10:FF:000437">
    <property type="entry name" value="Beat-IIIc, isoform A"/>
    <property type="match status" value="1"/>
</dbReference>
<reference evidence="5 6" key="1">
    <citation type="submission" date="2023-03" db="EMBL/GenBank/DDBJ databases">
        <title>Genome insight into feeding habits of ladybird beetles.</title>
        <authorList>
            <person name="Li H.-S."/>
            <person name="Huang Y.-H."/>
            <person name="Pang H."/>
        </authorList>
    </citation>
    <scope>NUCLEOTIDE SEQUENCE [LARGE SCALE GENOMIC DNA]</scope>
    <source>
        <strain evidence="5">SYSU_2023b</strain>
        <tissue evidence="5">Whole body</tissue>
    </source>
</reference>
<dbReference type="Proteomes" id="UP001431783">
    <property type="component" value="Unassembled WGS sequence"/>
</dbReference>
<keyword evidence="2" id="KW-1133">Transmembrane helix</keyword>
<dbReference type="PROSITE" id="PS50835">
    <property type="entry name" value="IG_LIKE"/>
    <property type="match status" value="1"/>
</dbReference>
<dbReference type="SUPFAM" id="SSF48726">
    <property type="entry name" value="Immunoglobulin"/>
    <property type="match status" value="1"/>
</dbReference>
<dbReference type="AlphaFoldDB" id="A0AAW1UHM0"/>
<dbReference type="PANTHER" id="PTHR21261">
    <property type="entry name" value="BEAT PROTEIN"/>
    <property type="match status" value="1"/>
</dbReference>
<evidence type="ECO:0000256" key="2">
    <source>
        <dbReference type="ARBA" id="ARBA00022989"/>
    </source>
</evidence>
<evidence type="ECO:0000259" key="4">
    <source>
        <dbReference type="PROSITE" id="PS50835"/>
    </source>
</evidence>
<dbReference type="Gene3D" id="2.60.40.10">
    <property type="entry name" value="Immunoglobulins"/>
    <property type="match status" value="2"/>
</dbReference>
<keyword evidence="3" id="KW-1015">Disulfide bond</keyword>
<dbReference type="InterPro" id="IPR036179">
    <property type="entry name" value="Ig-like_dom_sf"/>
</dbReference>
<name>A0AAW1UHM0_9CUCU</name>
<dbReference type="InterPro" id="IPR013106">
    <property type="entry name" value="Ig_V-set"/>
</dbReference>
<keyword evidence="6" id="KW-1185">Reference proteome</keyword>
<evidence type="ECO:0000256" key="3">
    <source>
        <dbReference type="ARBA" id="ARBA00023157"/>
    </source>
</evidence>
<comment type="caution">
    <text evidence="5">The sequence shown here is derived from an EMBL/GenBank/DDBJ whole genome shotgun (WGS) entry which is preliminary data.</text>
</comment>
<evidence type="ECO:0000313" key="5">
    <source>
        <dbReference type="EMBL" id="KAK9882987.1"/>
    </source>
</evidence>
<gene>
    <name evidence="5" type="ORF">WA026_001202</name>
</gene>
<dbReference type="Pfam" id="PF07686">
    <property type="entry name" value="V-set"/>
    <property type="match status" value="1"/>
</dbReference>
<protein>
    <recommendedName>
        <fullName evidence="4">Ig-like domain-containing protein</fullName>
    </recommendedName>
</protein>
<accession>A0AAW1UHM0</accession>
<evidence type="ECO:0000256" key="1">
    <source>
        <dbReference type="ARBA" id="ARBA00022692"/>
    </source>
</evidence>
<keyword evidence="1" id="KW-0812">Transmembrane</keyword>
<dbReference type="InterPro" id="IPR007110">
    <property type="entry name" value="Ig-like_dom"/>
</dbReference>
<dbReference type="Pfam" id="PF08205">
    <property type="entry name" value="C2-set_2"/>
    <property type="match status" value="1"/>
</dbReference>
<sequence>MYLSGFILVHAIHSFGQFGESISRFTSRRHFHGPLDFRVPEVMLLSGCSALKDLKLFVPMAVIRGHDAVLNCTYDLEGDDLYSVKWYRHDREFFRYTPNDEMPVKQFRIQGLSLDVRERDSSATRIVLENVSDDISGVFSCEVTADQPSFFTDMKASHLEVVELPRNDPHISGLKTKYRLGEMLRANCTSESSYPAANLTWYVNDYPADAARVHKHKRLNPDGHFQRDLLDNIAMRCRKARSFSRISHPIYVQSNFSTFKAARATQKTHSGPGMN</sequence>
<evidence type="ECO:0000313" key="6">
    <source>
        <dbReference type="Proteomes" id="UP001431783"/>
    </source>
</evidence>
<dbReference type="EMBL" id="JARQZJ010000091">
    <property type="protein sequence ID" value="KAK9882987.1"/>
    <property type="molecule type" value="Genomic_DNA"/>
</dbReference>
<dbReference type="InterPro" id="IPR013162">
    <property type="entry name" value="CD80_C2-set"/>
</dbReference>
<dbReference type="InterPro" id="IPR013783">
    <property type="entry name" value="Ig-like_fold"/>
</dbReference>
<feature type="domain" description="Ig-like" evidence="4">
    <location>
        <begin position="40"/>
        <end position="157"/>
    </location>
</feature>
<proteinExistence type="predicted"/>
<keyword evidence="2" id="KW-0472">Membrane</keyword>